<feature type="domain" description="HTH tetR-type" evidence="5">
    <location>
        <begin position="3"/>
        <end position="63"/>
    </location>
</feature>
<dbReference type="InterPro" id="IPR009057">
    <property type="entry name" value="Homeodomain-like_sf"/>
</dbReference>
<dbReference type="Proteomes" id="UP000664601">
    <property type="component" value="Unassembled WGS sequence"/>
</dbReference>
<evidence type="ECO:0000313" key="7">
    <source>
        <dbReference type="Proteomes" id="UP000664601"/>
    </source>
</evidence>
<evidence type="ECO:0000256" key="4">
    <source>
        <dbReference type="PROSITE-ProRule" id="PRU00335"/>
    </source>
</evidence>
<keyword evidence="3" id="KW-0804">Transcription</keyword>
<dbReference type="SUPFAM" id="SSF48498">
    <property type="entry name" value="Tetracyclin repressor-like, C-terminal domain"/>
    <property type="match status" value="1"/>
</dbReference>
<evidence type="ECO:0000259" key="5">
    <source>
        <dbReference type="PROSITE" id="PS50977"/>
    </source>
</evidence>
<dbReference type="PROSITE" id="PS50977">
    <property type="entry name" value="HTH_TETR_2"/>
    <property type="match status" value="1"/>
</dbReference>
<dbReference type="InterPro" id="IPR001647">
    <property type="entry name" value="HTH_TetR"/>
</dbReference>
<dbReference type="Gene3D" id="1.10.10.60">
    <property type="entry name" value="Homeodomain-like"/>
    <property type="match status" value="1"/>
</dbReference>
<gene>
    <name evidence="6" type="ORF">JZO70_20650</name>
</gene>
<dbReference type="PRINTS" id="PR00455">
    <property type="entry name" value="HTHTETR"/>
</dbReference>
<sequence length="183" mass="20820">MKKITKEEIIEVAILILDERGVDGVSLKEVAEILSIKTPSLYNHIKNRENLLALAAYVSLENFYQTLLLASVGVEKKEALLAMAGAYRQFVVDYPGQYELIQKQSYWENTEADKISNQVIGLLQKILASFDLPKGEQIHFIRLVRSYLHGFSSLTGKKSFQLHQDIEESFIYGLNIIFLVLPE</sequence>
<dbReference type="InterPro" id="IPR025996">
    <property type="entry name" value="MT1864/Rv1816-like_C"/>
</dbReference>
<reference evidence="6 7" key="1">
    <citation type="submission" date="2021-03" db="EMBL/GenBank/DDBJ databases">
        <title>Enterococcal diversity collection.</title>
        <authorList>
            <person name="Gilmore M.S."/>
            <person name="Schwartzman J."/>
            <person name="Van Tyne D."/>
            <person name="Martin M."/>
            <person name="Earl A.M."/>
            <person name="Manson A.L."/>
            <person name="Straub T."/>
            <person name="Salamzade R."/>
            <person name="Saavedra J."/>
            <person name="Lebreton F."/>
            <person name="Prichula J."/>
            <person name="Schaufler K."/>
            <person name="Gaca A."/>
            <person name="Sgardioli B."/>
            <person name="Wagenaar J."/>
            <person name="Strong T."/>
        </authorList>
    </citation>
    <scope>NUCLEOTIDE SEQUENCE [LARGE SCALE GENOMIC DNA]</scope>
    <source>
        <strain evidence="6 7">669A</strain>
    </source>
</reference>
<evidence type="ECO:0000256" key="1">
    <source>
        <dbReference type="ARBA" id="ARBA00023015"/>
    </source>
</evidence>
<dbReference type="Pfam" id="PF00440">
    <property type="entry name" value="TetR_N"/>
    <property type="match status" value="1"/>
</dbReference>
<evidence type="ECO:0000313" key="6">
    <source>
        <dbReference type="EMBL" id="MBO1308596.1"/>
    </source>
</evidence>
<dbReference type="EMBL" id="JAFREM010000038">
    <property type="protein sequence ID" value="MBO1308596.1"/>
    <property type="molecule type" value="Genomic_DNA"/>
</dbReference>
<keyword evidence="2 4" id="KW-0238">DNA-binding</keyword>
<dbReference type="SUPFAM" id="SSF46689">
    <property type="entry name" value="Homeodomain-like"/>
    <property type="match status" value="1"/>
</dbReference>
<proteinExistence type="predicted"/>
<dbReference type="Pfam" id="PF13305">
    <property type="entry name" value="TetR_C_33"/>
    <property type="match status" value="1"/>
</dbReference>
<dbReference type="InterPro" id="IPR036271">
    <property type="entry name" value="Tet_transcr_reg_TetR-rel_C_sf"/>
</dbReference>
<comment type="caution">
    <text evidence="6">The sequence shown here is derived from an EMBL/GenBank/DDBJ whole genome shotgun (WGS) entry which is preliminary data.</text>
</comment>
<feature type="DNA-binding region" description="H-T-H motif" evidence="4">
    <location>
        <begin position="26"/>
        <end position="45"/>
    </location>
</feature>
<organism evidence="6 7">
    <name type="scientific">Candidatus Enterococcus moelleringii</name>
    <dbReference type="NCBI Taxonomy" id="2815325"/>
    <lineage>
        <taxon>Bacteria</taxon>
        <taxon>Bacillati</taxon>
        <taxon>Bacillota</taxon>
        <taxon>Bacilli</taxon>
        <taxon>Lactobacillales</taxon>
        <taxon>Enterococcaceae</taxon>
        <taxon>Enterococcus</taxon>
    </lineage>
</organism>
<evidence type="ECO:0000256" key="3">
    <source>
        <dbReference type="ARBA" id="ARBA00023163"/>
    </source>
</evidence>
<protein>
    <submittedName>
        <fullName evidence="6">WHG domain-containing protein</fullName>
    </submittedName>
</protein>
<keyword evidence="1" id="KW-0805">Transcription regulation</keyword>
<evidence type="ECO:0000256" key="2">
    <source>
        <dbReference type="ARBA" id="ARBA00023125"/>
    </source>
</evidence>
<keyword evidence="7" id="KW-1185">Reference proteome</keyword>
<accession>A0ABS3LIQ5</accession>
<name>A0ABS3LIQ5_9ENTE</name>
<dbReference type="Gene3D" id="1.10.357.10">
    <property type="entry name" value="Tetracycline Repressor, domain 2"/>
    <property type="match status" value="1"/>
</dbReference>
<dbReference type="RefSeq" id="WP_207675587.1">
    <property type="nucleotide sequence ID" value="NZ_JAFREM010000038.1"/>
</dbReference>